<feature type="compositionally biased region" description="Low complexity" evidence="1">
    <location>
        <begin position="130"/>
        <end position="150"/>
    </location>
</feature>
<dbReference type="SUPFAM" id="SSF51045">
    <property type="entry name" value="WW domain"/>
    <property type="match status" value="1"/>
</dbReference>
<proteinExistence type="predicted"/>
<dbReference type="InterPro" id="IPR036397">
    <property type="entry name" value="RNaseH_sf"/>
</dbReference>
<feature type="compositionally biased region" description="Low complexity" evidence="1">
    <location>
        <begin position="86"/>
        <end position="108"/>
    </location>
</feature>
<dbReference type="Pfam" id="PF00397">
    <property type="entry name" value="WW"/>
    <property type="match status" value="1"/>
</dbReference>
<dbReference type="Gene3D" id="2.60.120.200">
    <property type="match status" value="1"/>
</dbReference>
<comment type="caution">
    <text evidence="3">The sequence shown here is derived from an EMBL/GenBank/DDBJ whole genome shotgun (WGS) entry which is preliminary data.</text>
</comment>
<dbReference type="SMART" id="SM00451">
    <property type="entry name" value="ZnF_U1"/>
    <property type="match status" value="3"/>
</dbReference>
<dbReference type="Pfam" id="PF13385">
    <property type="entry name" value="Laminin_G_3"/>
    <property type="match status" value="1"/>
</dbReference>
<dbReference type="InterPro" id="IPR003604">
    <property type="entry name" value="Matrin/U1-like-C_Znf_C2H2"/>
</dbReference>
<dbReference type="Gene3D" id="3.30.420.10">
    <property type="entry name" value="Ribonuclease H-like superfamily/Ribonuclease H"/>
    <property type="match status" value="1"/>
</dbReference>
<evidence type="ECO:0000313" key="3">
    <source>
        <dbReference type="EMBL" id="CAK0872499.1"/>
    </source>
</evidence>
<dbReference type="PROSITE" id="PS50020">
    <property type="entry name" value="WW_DOMAIN_2"/>
    <property type="match status" value="1"/>
</dbReference>
<evidence type="ECO:0000259" key="2">
    <source>
        <dbReference type="PROSITE" id="PS50020"/>
    </source>
</evidence>
<name>A0ABN9VKB0_9DINO</name>
<evidence type="ECO:0000313" key="4">
    <source>
        <dbReference type="Proteomes" id="UP001189429"/>
    </source>
</evidence>
<dbReference type="InterPro" id="IPR013320">
    <property type="entry name" value="ConA-like_dom_sf"/>
</dbReference>
<accession>A0ABN9VKB0</accession>
<keyword evidence="4" id="KW-1185">Reference proteome</keyword>
<reference evidence="3" key="1">
    <citation type="submission" date="2023-10" db="EMBL/GenBank/DDBJ databases">
        <authorList>
            <person name="Chen Y."/>
            <person name="Shah S."/>
            <person name="Dougan E. K."/>
            <person name="Thang M."/>
            <person name="Chan C."/>
        </authorList>
    </citation>
    <scope>NUCLEOTIDE SEQUENCE [LARGE SCALE GENOMIC DNA]</scope>
</reference>
<dbReference type="Gene3D" id="2.20.70.10">
    <property type="match status" value="1"/>
</dbReference>
<dbReference type="InterPro" id="IPR036020">
    <property type="entry name" value="WW_dom_sf"/>
</dbReference>
<feature type="region of interest" description="Disordered" evidence="1">
    <location>
        <begin position="86"/>
        <end position="159"/>
    </location>
</feature>
<protein>
    <recommendedName>
        <fullName evidence="2">WW domain-containing protein</fullName>
    </recommendedName>
</protein>
<dbReference type="SMART" id="SM00456">
    <property type="entry name" value="WW"/>
    <property type="match status" value="1"/>
</dbReference>
<organism evidence="3 4">
    <name type="scientific">Prorocentrum cordatum</name>
    <dbReference type="NCBI Taxonomy" id="2364126"/>
    <lineage>
        <taxon>Eukaryota</taxon>
        <taxon>Sar</taxon>
        <taxon>Alveolata</taxon>
        <taxon>Dinophyceae</taxon>
        <taxon>Prorocentrales</taxon>
        <taxon>Prorocentraceae</taxon>
        <taxon>Prorocentrum</taxon>
    </lineage>
</organism>
<dbReference type="InterPro" id="IPR036236">
    <property type="entry name" value="Znf_C2H2_sf"/>
</dbReference>
<dbReference type="InterPro" id="IPR001202">
    <property type="entry name" value="WW_dom"/>
</dbReference>
<gene>
    <name evidence="3" type="ORF">PCOR1329_LOCUS57946</name>
</gene>
<dbReference type="Proteomes" id="UP001189429">
    <property type="component" value="Unassembled WGS sequence"/>
</dbReference>
<dbReference type="SUPFAM" id="SSF49899">
    <property type="entry name" value="Concanavalin A-like lectins/glucanases"/>
    <property type="match status" value="1"/>
</dbReference>
<dbReference type="CDD" id="cd00201">
    <property type="entry name" value="WW"/>
    <property type="match status" value="1"/>
</dbReference>
<evidence type="ECO:0000256" key="1">
    <source>
        <dbReference type="SAM" id="MobiDB-lite"/>
    </source>
</evidence>
<feature type="compositionally biased region" description="Low complexity" evidence="1">
    <location>
        <begin position="785"/>
        <end position="794"/>
    </location>
</feature>
<feature type="region of interest" description="Disordered" evidence="1">
    <location>
        <begin position="760"/>
        <end position="794"/>
    </location>
</feature>
<dbReference type="EMBL" id="CAUYUJ010017171">
    <property type="protein sequence ID" value="CAK0872499.1"/>
    <property type="molecule type" value="Genomic_DNA"/>
</dbReference>
<feature type="domain" description="WW" evidence="2">
    <location>
        <begin position="799"/>
        <end position="833"/>
    </location>
</feature>
<dbReference type="SUPFAM" id="SSF57667">
    <property type="entry name" value="beta-beta-alpha zinc fingers"/>
    <property type="match status" value="1"/>
</dbReference>
<sequence>MLHPQILAPPPACLRPDLAVWNTLVDWSGKELEYEPGYPEGQEAAGRGVPVAVGPATPALPLAATVAASWAAAPPAAATPARLQPGRAALASPPAPASAPAAQEQAAEGPPPLLPGRRTPHARPQDEGAEPAAPEEGGALGSRSRSPSASSRRKAESKASVLPSLARKLDLAARGPVLSYQGREFNGTEEDFEDLAKKSGPLYIGEEFSVAFTARWDSFNGWSRILDFGNGPEKGNIFIGNRANQGTFVFHVWVEEREWRVQIPEVIVLGETHRFLCTWSLEGQMEVFKDGDLMGRWWGAPLKPGTRKRLYVAKSNWSRDHPFHGEIKNLGFWNDVLSWKETLNVGRYGFSGRAIVVDLADVDREGQDFEGREWLESRMRACLPVGWGVQWHFGIEFLPALMHFVGEDTALILRTHRSKRFLPEAVSRALLSDHLTKVTANFDEKNLGWVTEAFGVEPLGVVSLARLAVQKGLPDSDFATLAEGFGMSAHRSPPGTSSGSFVSGTLSDDQVRSVADDAHLNCLLLDKIFCMPDVASPSTEGPTTTLQLKQEWIPQRIVLRGNAFWCAACDKGPMTASTMVEMHCQSQKHRKKMEDVRLREEGLSADYLAQGIALKADAADRVAGAYRCTFCNIGALDDIAMVDAHIRSKGHQKAVAQAIAPTAAAGTAPAPADPFEFGRWNLPDYVQEANGQLVCTLCSSTAGTLLMMQTHLGGDKHARKCRGMGREEVVFIKERSRLEIRATGCPVVRTGFVEYGRAPEVPEAPEEPAPPAQRAPLGTSPAAPPQKRAAGARKAAVSAMMPPGWRAVWDPAAGKHYYADVETQAAQWAPPPPYVDQEWTRKVDPGGRPFWHSGKLDKSFYEEAPEWQYMEDDDGRTYWSNMEGIRFFDKPGEEPMAGGPGAGGA</sequence>